<evidence type="ECO:0000313" key="3">
    <source>
        <dbReference type="EMBL" id="TVY33189.1"/>
    </source>
</evidence>
<protein>
    <recommendedName>
        <fullName evidence="2">AB hydrolase-1 domain-containing protein</fullName>
    </recommendedName>
</protein>
<dbReference type="InterPro" id="IPR029058">
    <property type="entry name" value="AB_hydrolase_fold"/>
</dbReference>
<dbReference type="PANTHER" id="PTHR42886:SF29">
    <property type="entry name" value="PUMMELIG, ISOFORM A"/>
    <property type="match status" value="1"/>
</dbReference>
<dbReference type="OrthoDB" id="294702at2759"/>
<organism evidence="3 4">
    <name type="scientific">Lachnellula subtilissima</name>
    <dbReference type="NCBI Taxonomy" id="602034"/>
    <lineage>
        <taxon>Eukaryota</taxon>
        <taxon>Fungi</taxon>
        <taxon>Dikarya</taxon>
        <taxon>Ascomycota</taxon>
        <taxon>Pezizomycotina</taxon>
        <taxon>Leotiomycetes</taxon>
        <taxon>Helotiales</taxon>
        <taxon>Lachnaceae</taxon>
        <taxon>Lachnellula</taxon>
    </lineage>
</organism>
<evidence type="ECO:0000313" key="4">
    <source>
        <dbReference type="Proteomes" id="UP000462212"/>
    </source>
</evidence>
<dbReference type="Pfam" id="PF00561">
    <property type="entry name" value="Abhydrolase_1"/>
    <property type="match status" value="1"/>
</dbReference>
<feature type="domain" description="AB hydrolase-1" evidence="2">
    <location>
        <begin position="76"/>
        <end position="167"/>
    </location>
</feature>
<evidence type="ECO:0000259" key="2">
    <source>
        <dbReference type="Pfam" id="PF00561"/>
    </source>
</evidence>
<gene>
    <name evidence="3" type="ORF">LSUB1_G006335</name>
</gene>
<proteinExistence type="inferred from homology"/>
<dbReference type="Gene3D" id="3.40.50.1820">
    <property type="entry name" value="alpha/beta hydrolase"/>
    <property type="match status" value="1"/>
</dbReference>
<evidence type="ECO:0000256" key="1">
    <source>
        <dbReference type="ARBA" id="ARBA00038097"/>
    </source>
</evidence>
<comment type="caution">
    <text evidence="3">The sequence shown here is derived from an EMBL/GenBank/DDBJ whole genome shotgun (WGS) entry which is preliminary data.</text>
</comment>
<dbReference type="GO" id="GO:0005743">
    <property type="term" value="C:mitochondrial inner membrane"/>
    <property type="evidence" value="ECO:0007669"/>
    <property type="project" value="TreeGrafter"/>
</dbReference>
<feature type="non-terminal residue" evidence="3">
    <location>
        <position position="378"/>
    </location>
</feature>
<dbReference type="GO" id="GO:0035965">
    <property type="term" value="P:cardiolipin acyl-chain remodeling"/>
    <property type="evidence" value="ECO:0007669"/>
    <property type="project" value="TreeGrafter"/>
</dbReference>
<dbReference type="SUPFAM" id="SSF53474">
    <property type="entry name" value="alpha/beta-Hydrolases"/>
    <property type="match status" value="1"/>
</dbReference>
<sequence length="378" mass="41698">SLKIFFFFFTHCIEVSSKTRCEVIFEMTLSPVQEHVIEFVSPIKFHQSFTLPATDTHGALKVTYAVSGIPVGEDAPTILFCGGMFGSRWMAVFNDFLATKVGVRVLYIDRPGFGGSTRVPLNQRISTFLETIPALLRHLTIPHISLASHSSGTIFALNLLAAHPDLLSPSNPSLTLFAPWVHQSLTGNTSLTVAAVLPNNLLNHWNALTGFMINTAVPTVGASIGVSSEVMDADNRCLEFCGMDYKATQELFNFAMKCAFAEETKGANDEARLCLKSVPGECSWDAAESYPELVQNLKVAWERRFEEGKAPLSLRLVYAEDDVMIGEKGRLYFEGCWAEGKGGRGIEVRSTKAIGTNHDTLVDCTKEWLREMMESVKL</sequence>
<dbReference type="AlphaFoldDB" id="A0A8H8RDD7"/>
<dbReference type="PANTHER" id="PTHR42886">
    <property type="entry name" value="RE40534P-RELATED"/>
    <property type="match status" value="1"/>
</dbReference>
<dbReference type="EMBL" id="QGMJ01000847">
    <property type="protein sequence ID" value="TVY33189.1"/>
    <property type="molecule type" value="Genomic_DNA"/>
</dbReference>
<dbReference type="Proteomes" id="UP000462212">
    <property type="component" value="Unassembled WGS sequence"/>
</dbReference>
<dbReference type="GO" id="GO:0055088">
    <property type="term" value="P:lipid homeostasis"/>
    <property type="evidence" value="ECO:0007669"/>
    <property type="project" value="TreeGrafter"/>
</dbReference>
<dbReference type="GO" id="GO:0042171">
    <property type="term" value="F:lysophosphatidic acid acyltransferase activity"/>
    <property type="evidence" value="ECO:0007669"/>
    <property type="project" value="TreeGrafter"/>
</dbReference>
<accession>A0A8H8RDD7</accession>
<dbReference type="GO" id="GO:0004623">
    <property type="term" value="F:phospholipase A2 activity"/>
    <property type="evidence" value="ECO:0007669"/>
    <property type="project" value="TreeGrafter"/>
</dbReference>
<dbReference type="InterPro" id="IPR000073">
    <property type="entry name" value="AB_hydrolase_1"/>
</dbReference>
<comment type="similarity">
    <text evidence="1">Belongs to the peptidase S33 family. ABHD4/ABHD5 subfamily.</text>
</comment>
<dbReference type="GO" id="GO:0006654">
    <property type="term" value="P:phosphatidic acid biosynthetic process"/>
    <property type="evidence" value="ECO:0007669"/>
    <property type="project" value="TreeGrafter"/>
</dbReference>
<keyword evidence="4" id="KW-1185">Reference proteome</keyword>
<reference evidence="3 4" key="1">
    <citation type="submission" date="2018-05" db="EMBL/GenBank/DDBJ databases">
        <title>Genome sequencing and assembly of the regulated plant pathogen Lachnellula willkommii and related sister species for the development of diagnostic species identification markers.</title>
        <authorList>
            <person name="Giroux E."/>
            <person name="Bilodeau G."/>
        </authorList>
    </citation>
    <scope>NUCLEOTIDE SEQUENCE [LARGE SCALE GENOMIC DNA]</scope>
    <source>
        <strain evidence="3 4">CBS 197.66</strain>
    </source>
</reference>
<name>A0A8H8RDD7_9HELO</name>